<keyword evidence="3" id="KW-1185">Reference proteome</keyword>
<gene>
    <name evidence="2" type="ORF">AB205_0211180</name>
</gene>
<evidence type="ECO:0000313" key="3">
    <source>
        <dbReference type="Proteomes" id="UP000228934"/>
    </source>
</evidence>
<organism evidence="2 3">
    <name type="scientific">Aquarana catesbeiana</name>
    <name type="common">American bullfrog</name>
    <name type="synonym">Rana catesbeiana</name>
    <dbReference type="NCBI Taxonomy" id="8400"/>
    <lineage>
        <taxon>Eukaryota</taxon>
        <taxon>Metazoa</taxon>
        <taxon>Chordata</taxon>
        <taxon>Craniata</taxon>
        <taxon>Vertebrata</taxon>
        <taxon>Euteleostomi</taxon>
        <taxon>Amphibia</taxon>
        <taxon>Batrachia</taxon>
        <taxon>Anura</taxon>
        <taxon>Neobatrachia</taxon>
        <taxon>Ranoidea</taxon>
        <taxon>Ranidae</taxon>
        <taxon>Aquarana</taxon>
    </lineage>
</organism>
<sequence length="90" mass="10518">MEVYTPVRFLFFFFVMRSMAEISLHFLSNSQTATKIQPINCNGAYAAHRLVNKRHAFVNKNKLSVIYASCMQMLILHIVQKENVRIRLRA</sequence>
<feature type="signal peptide" evidence="1">
    <location>
        <begin position="1"/>
        <end position="20"/>
    </location>
</feature>
<keyword evidence="1" id="KW-0732">Signal</keyword>
<evidence type="ECO:0000313" key="2">
    <source>
        <dbReference type="EMBL" id="PIO39524.1"/>
    </source>
</evidence>
<dbReference type="EMBL" id="KV924455">
    <property type="protein sequence ID" value="PIO39524.1"/>
    <property type="molecule type" value="Genomic_DNA"/>
</dbReference>
<protein>
    <recommendedName>
        <fullName evidence="4">Secreted protein</fullName>
    </recommendedName>
</protein>
<dbReference type="AlphaFoldDB" id="A0A2G9SHG7"/>
<reference evidence="3" key="1">
    <citation type="journal article" date="2017" name="Nat. Commun.">
        <title>The North American bullfrog draft genome provides insight into hormonal regulation of long noncoding RNA.</title>
        <authorList>
            <person name="Hammond S.A."/>
            <person name="Warren R.L."/>
            <person name="Vandervalk B.P."/>
            <person name="Kucuk E."/>
            <person name="Khan H."/>
            <person name="Gibb E.A."/>
            <person name="Pandoh P."/>
            <person name="Kirk H."/>
            <person name="Zhao Y."/>
            <person name="Jones M."/>
            <person name="Mungall A.J."/>
            <person name="Coope R."/>
            <person name="Pleasance S."/>
            <person name="Moore R.A."/>
            <person name="Holt R.A."/>
            <person name="Round J.M."/>
            <person name="Ohora S."/>
            <person name="Walle B.V."/>
            <person name="Veldhoen N."/>
            <person name="Helbing C.C."/>
            <person name="Birol I."/>
        </authorList>
    </citation>
    <scope>NUCLEOTIDE SEQUENCE [LARGE SCALE GENOMIC DNA]</scope>
</reference>
<name>A0A2G9SHG7_AQUCT</name>
<feature type="chain" id="PRO_5013708482" description="Secreted protein" evidence="1">
    <location>
        <begin position="21"/>
        <end position="90"/>
    </location>
</feature>
<accession>A0A2G9SHG7</accession>
<dbReference type="Proteomes" id="UP000228934">
    <property type="component" value="Unassembled WGS sequence"/>
</dbReference>
<evidence type="ECO:0008006" key="4">
    <source>
        <dbReference type="Google" id="ProtNLM"/>
    </source>
</evidence>
<dbReference type="OrthoDB" id="10252102at2759"/>
<evidence type="ECO:0000256" key="1">
    <source>
        <dbReference type="SAM" id="SignalP"/>
    </source>
</evidence>
<proteinExistence type="predicted"/>